<accession>A0ABQ9DJH2</accession>
<evidence type="ECO:0000313" key="3">
    <source>
        <dbReference type="Proteomes" id="UP001145742"/>
    </source>
</evidence>
<evidence type="ECO:0000259" key="1">
    <source>
        <dbReference type="PROSITE" id="PS50878"/>
    </source>
</evidence>
<dbReference type="Pfam" id="PF00078">
    <property type="entry name" value="RVT_1"/>
    <property type="match status" value="1"/>
</dbReference>
<dbReference type="PROSITE" id="PS50878">
    <property type="entry name" value="RT_POL"/>
    <property type="match status" value="1"/>
</dbReference>
<name>A0ABQ9DJH2_9PASS</name>
<protein>
    <recommendedName>
        <fullName evidence="1">Reverse transcriptase domain-containing protein</fullName>
    </recommendedName>
</protein>
<dbReference type="InterPro" id="IPR043502">
    <property type="entry name" value="DNA/RNA_pol_sf"/>
</dbReference>
<keyword evidence="3" id="KW-1185">Reference proteome</keyword>
<feature type="domain" description="Reverse transcriptase" evidence="1">
    <location>
        <begin position="92"/>
        <end position="314"/>
    </location>
</feature>
<proteinExistence type="predicted"/>
<gene>
    <name evidence="2" type="ORF">WISP_47391</name>
</gene>
<comment type="caution">
    <text evidence="2">The sequence shown here is derived from an EMBL/GenBank/DDBJ whole genome shotgun (WGS) entry which is preliminary data.</text>
</comment>
<reference evidence="2" key="1">
    <citation type="submission" date="2019-10" db="EMBL/GenBank/DDBJ databases">
        <authorList>
            <person name="Soares A.E.R."/>
            <person name="Aleixo A."/>
            <person name="Schneider P."/>
            <person name="Miyaki C.Y."/>
            <person name="Schneider M.P."/>
            <person name="Mello C."/>
            <person name="Vasconcelos A.T.R."/>
        </authorList>
    </citation>
    <scope>NUCLEOTIDE SEQUENCE</scope>
    <source>
        <tissue evidence="2">Muscle</tissue>
    </source>
</reference>
<dbReference type="SUPFAM" id="SSF56672">
    <property type="entry name" value="DNA/RNA polymerases"/>
    <property type="match status" value="1"/>
</dbReference>
<dbReference type="EMBL" id="WHWB01033299">
    <property type="protein sequence ID" value="KAJ7420701.1"/>
    <property type="molecule type" value="Genomic_DNA"/>
</dbReference>
<dbReference type="InterPro" id="IPR000477">
    <property type="entry name" value="RT_dom"/>
</dbReference>
<evidence type="ECO:0000313" key="2">
    <source>
        <dbReference type="EMBL" id="KAJ7420701.1"/>
    </source>
</evidence>
<organism evidence="2 3">
    <name type="scientific">Willisornis vidua</name>
    <name type="common">Xingu scale-backed antbird</name>
    <dbReference type="NCBI Taxonomy" id="1566151"/>
    <lineage>
        <taxon>Eukaryota</taxon>
        <taxon>Metazoa</taxon>
        <taxon>Chordata</taxon>
        <taxon>Craniata</taxon>
        <taxon>Vertebrata</taxon>
        <taxon>Euteleostomi</taxon>
        <taxon>Archelosauria</taxon>
        <taxon>Archosauria</taxon>
        <taxon>Dinosauria</taxon>
        <taxon>Saurischia</taxon>
        <taxon>Theropoda</taxon>
        <taxon>Coelurosauria</taxon>
        <taxon>Aves</taxon>
        <taxon>Neognathae</taxon>
        <taxon>Neoaves</taxon>
        <taxon>Telluraves</taxon>
        <taxon>Australaves</taxon>
        <taxon>Passeriformes</taxon>
        <taxon>Thamnophilidae</taxon>
        <taxon>Willisornis</taxon>
    </lineage>
</organism>
<dbReference type="PANTHER" id="PTHR33332">
    <property type="entry name" value="REVERSE TRANSCRIPTASE DOMAIN-CONTAINING PROTEIN"/>
    <property type="match status" value="1"/>
</dbReference>
<dbReference type="CDD" id="cd01650">
    <property type="entry name" value="RT_nLTR_like"/>
    <property type="match status" value="1"/>
</dbReference>
<dbReference type="Proteomes" id="UP001145742">
    <property type="component" value="Unassembled WGS sequence"/>
</dbReference>
<sequence length="314" mass="35295">MENNGLRVKVEYVDGLTLESACSSLAPRKHALLGQHYQGPITVSNNKVECLWTRIGGKANKSDTLVGFCYRPPNQDDEGDELFKPISIIYQQFWLTGMVPNDCKLAKVMLIHRKGEKEDPGNYRPISLTLAPGKVMEQIILSAITQHLQDGQEIRSSQYGFRKDRSCLINLISFYDQVTCLVDEGKSVDLVYLDFSKTFDTVSHNMLLEKLAAHSLDRGTLCWVRSWWDGRAQRVLVNGVVSSWCTVTSDVPQGSVLDAVLFNIFTDYLDEGIKPIISKFADDNELGVVSISWKAGGLCRGTWTGWRDWLIPVE</sequence>